<accession>A0A8H7DGC5</accession>
<evidence type="ECO:0000313" key="3">
    <source>
        <dbReference type="EMBL" id="KAF7371218.1"/>
    </source>
</evidence>
<dbReference type="Gene3D" id="3.40.50.300">
    <property type="entry name" value="P-loop containing nucleotide triphosphate hydrolases"/>
    <property type="match status" value="1"/>
</dbReference>
<proteinExistence type="predicted"/>
<dbReference type="InterPro" id="IPR056884">
    <property type="entry name" value="NPHP3-like_N"/>
</dbReference>
<name>A0A8H7DGC5_9AGAR</name>
<evidence type="ECO:0000313" key="4">
    <source>
        <dbReference type="Proteomes" id="UP000623467"/>
    </source>
</evidence>
<reference evidence="3" key="1">
    <citation type="submission" date="2020-05" db="EMBL/GenBank/DDBJ databases">
        <title>Mycena genomes resolve the evolution of fungal bioluminescence.</title>
        <authorList>
            <person name="Tsai I.J."/>
        </authorList>
    </citation>
    <scope>NUCLEOTIDE SEQUENCE</scope>
    <source>
        <strain evidence="3">160909Yilan</strain>
    </source>
</reference>
<evidence type="ECO:0000256" key="1">
    <source>
        <dbReference type="ARBA" id="ARBA00022737"/>
    </source>
</evidence>
<dbReference type="SUPFAM" id="SSF52540">
    <property type="entry name" value="P-loop containing nucleoside triphosphate hydrolases"/>
    <property type="match status" value="1"/>
</dbReference>
<feature type="domain" description="NACHT" evidence="2">
    <location>
        <begin position="406"/>
        <end position="553"/>
    </location>
</feature>
<dbReference type="InterPro" id="IPR007111">
    <property type="entry name" value="NACHT_NTPase"/>
</dbReference>
<sequence length="742" mass="82993">MFQSSTSHQKNAIKIRISSERNRLAIPLHGGGRVIFFIRVEANHETMNTAIAIENSDGVSWEDELHIFTLVATHRVRKETIVGWVEEKADASIRSGVVKRQLNATGTPTQISYRVDLLSSDSPCASERRRKAKLGSEVYNVGAGIQAAMKMALCPFDPASASAVVSVAPEPVAGIDLGNLEDLSEPLSALLKHVSIFTNLISKLSEVRKLATLARSFYLMTSPRFTPYAKFACSILTMAQTVANAQKARDGQLRELMKVTTDVFVFANKLKLPVLEHHHQTVKLLTLQTTECAYFIRDYTKQQSFIMRAGSTLLTGGAINDKIAEYQKKFKDLQAAFHHDSSLNTEIAVLRIAERLEQIALAAELDDLPYASARFDIQEQCLDGTREAVLEPIFAWINDSDVNTPRVLLLSGNPGIGKSAIAHTVSQRFNQLRRLGSSFFFLTEQPERSPDKLFTTVARDLADLDQGWKDALEEVVGSRALRRTASIREQFEQFILRPIQRLPPRFGPVVIVIDALDAVADPVARHMLVSILSSRAAEFPSHFRVLITARPDSDIREAFRNRDGIKWLAMETLIDKKSDLKAIEELFDNELSDVPGLKWKDKLCHKLVEKSDGDFGWAAFACKFIKGTSGRITSPSDRVRRLLSKTKAIDNIAHLEADDSESESEGFFHDPMHKLHNIWYQHHQDFPMNVNAVPSFPVPRAGTPERWAEPLMGPNSNYSSQFVDAPQANWNFVADFAHVLHT</sequence>
<comment type="caution">
    <text evidence="3">The sequence shown here is derived from an EMBL/GenBank/DDBJ whole genome shotgun (WGS) entry which is preliminary data.</text>
</comment>
<dbReference type="OrthoDB" id="163438at2759"/>
<dbReference type="Proteomes" id="UP000623467">
    <property type="component" value="Unassembled WGS sequence"/>
</dbReference>
<organism evidence="3 4">
    <name type="scientific">Mycena sanguinolenta</name>
    <dbReference type="NCBI Taxonomy" id="230812"/>
    <lineage>
        <taxon>Eukaryota</taxon>
        <taxon>Fungi</taxon>
        <taxon>Dikarya</taxon>
        <taxon>Basidiomycota</taxon>
        <taxon>Agaricomycotina</taxon>
        <taxon>Agaricomycetes</taxon>
        <taxon>Agaricomycetidae</taxon>
        <taxon>Agaricales</taxon>
        <taxon>Marasmiineae</taxon>
        <taxon>Mycenaceae</taxon>
        <taxon>Mycena</taxon>
    </lineage>
</organism>
<dbReference type="PROSITE" id="PS50837">
    <property type="entry name" value="NACHT"/>
    <property type="match status" value="1"/>
</dbReference>
<keyword evidence="1" id="KW-0677">Repeat</keyword>
<keyword evidence="4" id="KW-1185">Reference proteome</keyword>
<dbReference type="Pfam" id="PF24883">
    <property type="entry name" value="NPHP3_N"/>
    <property type="match status" value="1"/>
</dbReference>
<dbReference type="InterPro" id="IPR027417">
    <property type="entry name" value="P-loop_NTPase"/>
</dbReference>
<gene>
    <name evidence="3" type="ORF">MSAN_00757400</name>
</gene>
<dbReference type="PANTHER" id="PTHR10039">
    <property type="entry name" value="AMELOGENIN"/>
    <property type="match status" value="1"/>
</dbReference>
<dbReference type="EMBL" id="JACAZH010000004">
    <property type="protein sequence ID" value="KAF7371218.1"/>
    <property type="molecule type" value="Genomic_DNA"/>
</dbReference>
<dbReference type="AlphaFoldDB" id="A0A8H7DGC5"/>
<evidence type="ECO:0000259" key="2">
    <source>
        <dbReference type="PROSITE" id="PS50837"/>
    </source>
</evidence>
<protein>
    <submittedName>
        <fullName evidence="3">WD40 repeat-like protein</fullName>
    </submittedName>
</protein>